<reference evidence="1 2" key="1">
    <citation type="submission" date="2017-04" db="EMBL/GenBank/DDBJ databases">
        <title>Draft genome sequence of Tuber borchii Vittad., a whitish edible truffle.</title>
        <authorList>
            <consortium name="DOE Joint Genome Institute"/>
            <person name="Murat C."/>
            <person name="Kuo A."/>
            <person name="Barry K.W."/>
            <person name="Clum A."/>
            <person name="Dockter R.B."/>
            <person name="Fauchery L."/>
            <person name="Iotti M."/>
            <person name="Kohler A."/>
            <person name="Labutti K."/>
            <person name="Lindquist E.A."/>
            <person name="Lipzen A."/>
            <person name="Ohm R.A."/>
            <person name="Wang M."/>
            <person name="Grigoriev I.V."/>
            <person name="Zambonelli A."/>
            <person name="Martin F.M."/>
        </authorList>
    </citation>
    <scope>NUCLEOTIDE SEQUENCE [LARGE SCALE GENOMIC DNA]</scope>
    <source>
        <strain evidence="1 2">Tbo3840</strain>
    </source>
</reference>
<accession>A0A2T6ZCH4</accession>
<evidence type="ECO:0000313" key="2">
    <source>
        <dbReference type="Proteomes" id="UP000244722"/>
    </source>
</evidence>
<dbReference type="AlphaFoldDB" id="A0A2T6ZCH4"/>
<dbReference type="Proteomes" id="UP000244722">
    <property type="component" value="Unassembled WGS sequence"/>
</dbReference>
<dbReference type="EMBL" id="NESQ01000409">
    <property type="protein sequence ID" value="PUU73146.1"/>
    <property type="molecule type" value="Genomic_DNA"/>
</dbReference>
<organism evidence="1 2">
    <name type="scientific">Tuber borchii</name>
    <name type="common">White truffle</name>
    <dbReference type="NCBI Taxonomy" id="42251"/>
    <lineage>
        <taxon>Eukaryota</taxon>
        <taxon>Fungi</taxon>
        <taxon>Dikarya</taxon>
        <taxon>Ascomycota</taxon>
        <taxon>Pezizomycotina</taxon>
        <taxon>Pezizomycetes</taxon>
        <taxon>Pezizales</taxon>
        <taxon>Tuberaceae</taxon>
        <taxon>Tuber</taxon>
    </lineage>
</organism>
<comment type="caution">
    <text evidence="1">The sequence shown here is derived from an EMBL/GenBank/DDBJ whole genome shotgun (WGS) entry which is preliminary data.</text>
</comment>
<protein>
    <submittedName>
        <fullName evidence="1">Uncharacterized protein</fullName>
    </submittedName>
</protein>
<evidence type="ECO:0000313" key="1">
    <source>
        <dbReference type="EMBL" id="PUU73146.1"/>
    </source>
</evidence>
<dbReference type="OrthoDB" id="10347795at2759"/>
<name>A0A2T6ZCH4_TUBBO</name>
<gene>
    <name evidence="1" type="ORF">B9Z19DRAFT_1135770</name>
</gene>
<sequence>MPTTTRNSKALPKTMASTGLTQEEYNRLRRHLRTVLVPGSAGFDGHGIGMQNNTQFLEWFHALVSEIGPIYWPPGRSGRLSWPVDRAAIADIMLKAVTYMSKRLRGGGKKESVDATTLGGVAGAVDRIGASHEKRKMVDVAESVWDQMALPLSHEGEVVMEDDWEQFIKWEMCQD</sequence>
<proteinExistence type="predicted"/>
<keyword evidence="2" id="KW-1185">Reference proteome</keyword>